<dbReference type="EMBL" id="UYWY01019658">
    <property type="protein sequence ID" value="VDM38644.1"/>
    <property type="molecule type" value="Genomic_DNA"/>
</dbReference>
<dbReference type="Gene3D" id="2.60.40.150">
    <property type="entry name" value="C2 domain"/>
    <property type="match status" value="1"/>
</dbReference>
<evidence type="ECO:0000313" key="3">
    <source>
        <dbReference type="Proteomes" id="UP000050794"/>
    </source>
</evidence>
<accession>A0A183UFQ3</accession>
<reference evidence="2 3" key="2">
    <citation type="submission" date="2018-11" db="EMBL/GenBank/DDBJ databases">
        <authorList>
            <consortium name="Pathogen Informatics"/>
        </authorList>
    </citation>
    <scope>NUCLEOTIDE SEQUENCE [LARGE SCALE GENOMIC DNA]</scope>
</reference>
<dbReference type="Proteomes" id="UP000050794">
    <property type="component" value="Unassembled WGS sequence"/>
</dbReference>
<organism evidence="3 4">
    <name type="scientific">Toxocara canis</name>
    <name type="common">Canine roundworm</name>
    <dbReference type="NCBI Taxonomy" id="6265"/>
    <lineage>
        <taxon>Eukaryota</taxon>
        <taxon>Metazoa</taxon>
        <taxon>Ecdysozoa</taxon>
        <taxon>Nematoda</taxon>
        <taxon>Chromadorea</taxon>
        <taxon>Rhabditida</taxon>
        <taxon>Spirurina</taxon>
        <taxon>Ascaridomorpha</taxon>
        <taxon>Ascaridoidea</taxon>
        <taxon>Toxocaridae</taxon>
        <taxon>Toxocara</taxon>
    </lineage>
</organism>
<evidence type="ECO:0000313" key="2">
    <source>
        <dbReference type="EMBL" id="VDM38644.1"/>
    </source>
</evidence>
<dbReference type="Pfam" id="PF00168">
    <property type="entry name" value="C2"/>
    <property type="match status" value="1"/>
</dbReference>
<dbReference type="InterPro" id="IPR035892">
    <property type="entry name" value="C2_domain_sf"/>
</dbReference>
<feature type="domain" description="C2" evidence="1">
    <location>
        <begin position="7"/>
        <end position="48"/>
    </location>
</feature>
<dbReference type="InterPro" id="IPR000008">
    <property type="entry name" value="C2_dom"/>
</dbReference>
<protein>
    <submittedName>
        <fullName evidence="4">C2 domain-containing protein</fullName>
    </submittedName>
</protein>
<dbReference type="WBParaSite" id="TCNE_0000732301-mRNA-1">
    <property type="protein sequence ID" value="TCNE_0000732301-mRNA-1"/>
    <property type="gene ID" value="TCNE_0000732301"/>
</dbReference>
<dbReference type="AlphaFoldDB" id="A0A183UFQ3"/>
<gene>
    <name evidence="2" type="ORF">TCNE_LOCUS7323</name>
</gene>
<sequence length="78" mass="9235">MRSKFAKNVYHVYLKKVCLVVSVWDYDKMSKNDFIGEVRLGSSHINDPSISLASQQQWKDMMLTRRPVVHWHTLQPKM</sequence>
<name>A0A183UFQ3_TOXCA</name>
<evidence type="ECO:0000313" key="4">
    <source>
        <dbReference type="WBParaSite" id="TCNE_0000732301-mRNA-1"/>
    </source>
</evidence>
<proteinExistence type="predicted"/>
<reference evidence="4" key="1">
    <citation type="submission" date="2016-06" db="UniProtKB">
        <authorList>
            <consortium name="WormBaseParasite"/>
        </authorList>
    </citation>
    <scope>IDENTIFICATION</scope>
</reference>
<evidence type="ECO:0000259" key="1">
    <source>
        <dbReference type="Pfam" id="PF00168"/>
    </source>
</evidence>
<dbReference type="SUPFAM" id="SSF49562">
    <property type="entry name" value="C2 domain (Calcium/lipid-binding domain, CaLB)"/>
    <property type="match status" value="1"/>
</dbReference>
<keyword evidence="3" id="KW-1185">Reference proteome</keyword>